<evidence type="ECO:0008006" key="4">
    <source>
        <dbReference type="Google" id="ProtNLM"/>
    </source>
</evidence>
<evidence type="ECO:0000313" key="3">
    <source>
        <dbReference type="Proteomes" id="UP000198949"/>
    </source>
</evidence>
<feature type="transmembrane region" description="Helical" evidence="1">
    <location>
        <begin position="80"/>
        <end position="105"/>
    </location>
</feature>
<feature type="transmembrane region" description="Helical" evidence="1">
    <location>
        <begin position="54"/>
        <end position="73"/>
    </location>
</feature>
<organism evidence="2 3">
    <name type="scientific">Glycomyces harbinensis</name>
    <dbReference type="NCBI Taxonomy" id="58114"/>
    <lineage>
        <taxon>Bacteria</taxon>
        <taxon>Bacillati</taxon>
        <taxon>Actinomycetota</taxon>
        <taxon>Actinomycetes</taxon>
        <taxon>Glycomycetales</taxon>
        <taxon>Glycomycetaceae</taxon>
        <taxon>Glycomyces</taxon>
    </lineage>
</organism>
<keyword evidence="1" id="KW-0812">Transmembrane</keyword>
<dbReference type="EMBL" id="FNAD01000008">
    <property type="protein sequence ID" value="SDD84354.1"/>
    <property type="molecule type" value="Genomic_DNA"/>
</dbReference>
<accession>A0A1G6Y1I2</accession>
<protein>
    <recommendedName>
        <fullName evidence="4">Integral membrane protein</fullName>
    </recommendedName>
</protein>
<evidence type="ECO:0000313" key="2">
    <source>
        <dbReference type="EMBL" id="SDD84354.1"/>
    </source>
</evidence>
<gene>
    <name evidence="2" type="ORF">SAMN05216270_10884</name>
</gene>
<dbReference type="Proteomes" id="UP000198949">
    <property type="component" value="Unassembled WGS sequence"/>
</dbReference>
<feature type="transmembrane region" description="Helical" evidence="1">
    <location>
        <begin position="21"/>
        <end position="42"/>
    </location>
</feature>
<feature type="transmembrane region" description="Helical" evidence="1">
    <location>
        <begin position="117"/>
        <end position="134"/>
    </location>
</feature>
<name>A0A1G6Y1I2_9ACTN</name>
<dbReference type="RefSeq" id="WP_091036301.1">
    <property type="nucleotide sequence ID" value="NZ_FNAD01000008.1"/>
</dbReference>
<proteinExistence type="predicted"/>
<keyword evidence="3" id="KW-1185">Reference proteome</keyword>
<dbReference type="STRING" id="58114.SAMN05216270_10884"/>
<reference evidence="3" key="1">
    <citation type="submission" date="2016-10" db="EMBL/GenBank/DDBJ databases">
        <authorList>
            <person name="Varghese N."/>
            <person name="Submissions S."/>
        </authorList>
    </citation>
    <scope>NUCLEOTIDE SEQUENCE [LARGE SCALE GENOMIC DNA]</scope>
    <source>
        <strain evidence="3">CGMCC 4.3516</strain>
    </source>
</reference>
<keyword evidence="1" id="KW-0472">Membrane</keyword>
<evidence type="ECO:0000256" key="1">
    <source>
        <dbReference type="SAM" id="Phobius"/>
    </source>
</evidence>
<sequence>MSDRTAPAAESAEPRSLASGFGRLIVLVYVVFAVSAGARALFQVATKFGEAPVSFALSAIAAAIYLVAAIAIIRGAGRLALAAVGVELAGVVAVGALSFAVPDWFPEPSVWSHFGSGYGYVPLVLPVAGLVYLLKRRRVV</sequence>
<keyword evidence="1" id="KW-1133">Transmembrane helix</keyword>
<dbReference type="AlphaFoldDB" id="A0A1G6Y1I2"/>
<dbReference type="OrthoDB" id="25997at2"/>